<keyword evidence="1" id="KW-0472">Membrane</keyword>
<organism evidence="2 3">
    <name type="scientific">Candidatus Obscuribacter phosphatis</name>
    <dbReference type="NCBI Taxonomy" id="1906157"/>
    <lineage>
        <taxon>Bacteria</taxon>
        <taxon>Bacillati</taxon>
        <taxon>Candidatus Melainabacteria</taxon>
        <taxon>Candidatus Obscuribacterales</taxon>
        <taxon>Candidatus Obscuribacteraceae</taxon>
        <taxon>Candidatus Obscuribacter</taxon>
    </lineage>
</organism>
<feature type="transmembrane region" description="Helical" evidence="1">
    <location>
        <begin position="449"/>
        <end position="470"/>
    </location>
</feature>
<evidence type="ECO:0000256" key="1">
    <source>
        <dbReference type="SAM" id="Phobius"/>
    </source>
</evidence>
<sequence length="497" mass="54936">MYQDFLQTRNSISRRILIYVSWLTLVCLVCLGNCQKSDAFQIVSLESEIKADQLSNCLVHETFSVKQGASDRYFERIISCSGLRSSGFRIVSVKVEKRPAYFQLKQDGGQVILRVAFPSSGGDTHRSVSNLPVTFDIEYVLRHALLNSPQSSQFVYTLQPSKECTSFNNVAVSLHLPKALSQGLSFHQTEAFALGKRPPADSLVDKPIEKHKDSEYLQHRRLNDSELGGARFDRAPGKLVYSFSALPQSSSATPLDGVQVLYILPPGFIKDPGIFFRLGYFVLDWYPLFLLPLSTLFALLSFKKFGRKFGADQKPEPATIDGDSPLLQSYSMKGTVTKEMVLDELLYNLRKGISRQGSGKAFHDSLLEKIGRSAHGTDLTRTALSSMSDDELIRLVEPAIDQEVLDLAERHALEAGLYIGRPGSFIGAAYLVGGVLLVSGLLLTSSLTYMPLAPLGLGVSLSGLIMLFMARFMPDRSALGESLRLRSLTKSGKWENS</sequence>
<protein>
    <submittedName>
        <fullName evidence="2">Uncharacterized protein</fullName>
    </submittedName>
</protein>
<feature type="transmembrane region" description="Helical" evidence="1">
    <location>
        <begin position="425"/>
        <end position="443"/>
    </location>
</feature>
<reference evidence="2" key="1">
    <citation type="submission" date="2021-02" db="EMBL/GenBank/DDBJ databases">
        <title>Genome-Resolved Metagenomics of a Microbial Community Performing Photosynthetic Biological Nutrient Removal.</title>
        <authorList>
            <person name="Mcdaniel E.A."/>
        </authorList>
    </citation>
    <scope>NUCLEOTIDE SEQUENCE</scope>
    <source>
        <strain evidence="2">UWPOB_OBS1</strain>
    </source>
</reference>
<dbReference type="EMBL" id="JAFLCK010000007">
    <property type="protein sequence ID" value="MBN8660072.1"/>
    <property type="molecule type" value="Genomic_DNA"/>
</dbReference>
<feature type="transmembrane region" description="Helical" evidence="1">
    <location>
        <begin position="278"/>
        <end position="300"/>
    </location>
</feature>
<accession>A0A8J7PEZ7</accession>
<proteinExistence type="predicted"/>
<gene>
    <name evidence="2" type="ORF">J0M35_06885</name>
</gene>
<name>A0A8J7PEZ7_9BACT</name>
<comment type="caution">
    <text evidence="2">The sequence shown here is derived from an EMBL/GenBank/DDBJ whole genome shotgun (WGS) entry which is preliminary data.</text>
</comment>
<dbReference type="Proteomes" id="UP000664277">
    <property type="component" value="Unassembled WGS sequence"/>
</dbReference>
<keyword evidence="1" id="KW-1133">Transmembrane helix</keyword>
<dbReference type="AlphaFoldDB" id="A0A8J7PEZ7"/>
<evidence type="ECO:0000313" key="2">
    <source>
        <dbReference type="EMBL" id="MBN8660072.1"/>
    </source>
</evidence>
<keyword evidence="1" id="KW-0812">Transmembrane</keyword>
<evidence type="ECO:0000313" key="3">
    <source>
        <dbReference type="Proteomes" id="UP000664277"/>
    </source>
</evidence>